<evidence type="ECO:0000313" key="2">
    <source>
        <dbReference type="Proteomes" id="UP000201235"/>
    </source>
</evidence>
<dbReference type="GeneID" id="15311983"/>
<evidence type="ECO:0000313" key="1">
    <source>
        <dbReference type="EMBL" id="AGH26332.1"/>
    </source>
</evidence>
<dbReference type="OrthoDB" id="39321at10239"/>
<proteinExistence type="predicted"/>
<organism evidence="1 2">
    <name type="scientific">Cyanophage P-RSM1</name>
    <dbReference type="NCBI Taxonomy" id="536444"/>
    <lineage>
        <taxon>Viruses</taxon>
        <taxon>Duplodnaviria</taxon>
        <taxon>Heunggongvirae</taxon>
        <taxon>Uroviricota</taxon>
        <taxon>Caudoviricetes</taxon>
        <taxon>Pantevenvirales</taxon>
        <taxon>Kyanoviridae</taxon>
        <taxon>Emcearvirus</taxon>
        <taxon>Emcearvirus gerard</taxon>
    </lineage>
</organism>
<dbReference type="RefSeq" id="YP_007877567.1">
    <property type="nucleotide sequence ID" value="NC_021071.1"/>
</dbReference>
<protein>
    <submittedName>
        <fullName evidence="1">Uncharacterized protein</fullName>
    </submittedName>
</protein>
<gene>
    <name evidence="1" type="ORF">CPPG_00015</name>
</gene>
<keyword evidence="2" id="KW-1185">Reference proteome</keyword>
<dbReference type="EMBL" id="HQ634175">
    <property type="protein sequence ID" value="AGH26332.1"/>
    <property type="molecule type" value="Genomic_DNA"/>
</dbReference>
<name>M4QHF3_9CAUD</name>
<reference evidence="1 2" key="1">
    <citation type="submission" date="2010-11" db="EMBL/GenBank/DDBJ databases">
        <title>The Genome Sequence of Cyanophage P-RSM1.</title>
        <authorList>
            <consortium name="The Broad Institute Genome Sequencing Platform"/>
            <person name="Henn M.R."/>
            <person name="Sullivan M.S."/>
            <person name="Osburne M.S."/>
            <person name="Levin J."/>
            <person name="Malboeuf C."/>
            <person name="Casali M."/>
            <person name="Russ C."/>
            <person name="Lennon N."/>
            <person name="Chapman S.B."/>
            <person name="Erlich R."/>
            <person name="Young S.K."/>
            <person name="Yandava C."/>
            <person name="Zeng Q."/>
            <person name="Alvarado L."/>
            <person name="Anderson S."/>
            <person name="Berlin A."/>
            <person name="Chen Z."/>
            <person name="Freedman E."/>
            <person name="Gellesch M."/>
            <person name="Goldberg J."/>
            <person name="Green L."/>
            <person name="Griggs A."/>
            <person name="Gujja S."/>
            <person name="Heilman E.R."/>
            <person name="Heiman D."/>
            <person name="Hollinger A."/>
            <person name="Howarth C."/>
            <person name="Larson L."/>
            <person name="Mehta T."/>
            <person name="Pearson M."/>
            <person name="Roberts A."/>
            <person name="Ryan E."/>
            <person name="Saif S."/>
            <person name="Shea T."/>
            <person name="Shenoy N."/>
            <person name="Sisk P."/>
            <person name="Stolte C."/>
            <person name="Sykes S."/>
            <person name="White J."/>
            <person name="Yu Q."/>
            <person name="Coleman M.L."/>
            <person name="Huang K.H."/>
            <person name="Weigele P.R."/>
            <person name="DeFrancesco A.S."/>
            <person name="Kern S.E."/>
            <person name="Thompson L.R."/>
            <person name="Fu R."/>
            <person name="Hombeck B."/>
            <person name="Chisholm S.W."/>
            <person name="Haas B."/>
            <person name="Nusbaum C."/>
            <person name="Birren B."/>
        </authorList>
    </citation>
    <scope>NUCLEOTIDE SEQUENCE [LARGE SCALE GENOMIC DNA]</scope>
    <source>
        <strain evidence="1 2">P-RSM1</strain>
    </source>
</reference>
<accession>M4QHF3</accession>
<sequence length="68" mass="8339">MKMTRKEYELLYNAFKNYRVYMSDDDMVMSENILDRLFYFNFDQLPAFNEEDTEEDPQPHLTLITNDE</sequence>
<dbReference type="KEGG" id="vg:15311983"/>
<dbReference type="Proteomes" id="UP000201235">
    <property type="component" value="Segment"/>
</dbReference>